<feature type="compositionally biased region" description="Basic and acidic residues" evidence="1">
    <location>
        <begin position="91"/>
        <end position="101"/>
    </location>
</feature>
<keyword evidence="2" id="KW-0732">Signal</keyword>
<evidence type="ECO:0000256" key="1">
    <source>
        <dbReference type="SAM" id="MobiDB-lite"/>
    </source>
</evidence>
<name>A0A7I5EA88_HAECO</name>
<feature type="chain" id="PRO_5029912406" evidence="2">
    <location>
        <begin position="24"/>
        <end position="351"/>
    </location>
</feature>
<organism evidence="3 4">
    <name type="scientific">Haemonchus contortus</name>
    <name type="common">Barber pole worm</name>
    <dbReference type="NCBI Taxonomy" id="6289"/>
    <lineage>
        <taxon>Eukaryota</taxon>
        <taxon>Metazoa</taxon>
        <taxon>Ecdysozoa</taxon>
        <taxon>Nematoda</taxon>
        <taxon>Chromadorea</taxon>
        <taxon>Rhabditida</taxon>
        <taxon>Rhabditina</taxon>
        <taxon>Rhabditomorpha</taxon>
        <taxon>Strongyloidea</taxon>
        <taxon>Trichostrongylidae</taxon>
        <taxon>Haemonchus</taxon>
    </lineage>
</organism>
<accession>A0A7I5EA88</accession>
<feature type="compositionally biased region" description="Polar residues" evidence="1">
    <location>
        <begin position="136"/>
        <end position="146"/>
    </location>
</feature>
<feature type="region of interest" description="Disordered" evidence="1">
    <location>
        <begin position="91"/>
        <end position="283"/>
    </location>
</feature>
<feature type="compositionally biased region" description="Basic and acidic residues" evidence="1">
    <location>
        <begin position="311"/>
        <end position="322"/>
    </location>
</feature>
<evidence type="ECO:0000313" key="4">
    <source>
        <dbReference type="WBParaSite" id="HCON_00101050-00001"/>
    </source>
</evidence>
<evidence type="ECO:0000313" key="3">
    <source>
        <dbReference type="Proteomes" id="UP000025227"/>
    </source>
</evidence>
<dbReference type="WBParaSite" id="HCON_00101050-00001">
    <property type="protein sequence ID" value="HCON_00101050-00001"/>
    <property type="gene ID" value="HCON_00101050"/>
</dbReference>
<dbReference type="Proteomes" id="UP000025227">
    <property type="component" value="Unplaced"/>
</dbReference>
<reference evidence="4" key="1">
    <citation type="submission" date="2020-12" db="UniProtKB">
        <authorList>
            <consortium name="WormBaseParasite"/>
        </authorList>
    </citation>
    <scope>IDENTIFICATION</scope>
    <source>
        <strain evidence="4">MHco3</strain>
    </source>
</reference>
<feature type="compositionally biased region" description="Polar residues" evidence="1">
    <location>
        <begin position="255"/>
        <end position="264"/>
    </location>
</feature>
<feature type="compositionally biased region" description="Basic and acidic residues" evidence="1">
    <location>
        <begin position="265"/>
        <end position="280"/>
    </location>
</feature>
<protein>
    <submittedName>
        <fullName evidence="4">Uncharacterized protein</fullName>
    </submittedName>
</protein>
<feature type="compositionally biased region" description="Basic residues" evidence="1">
    <location>
        <begin position="234"/>
        <end position="247"/>
    </location>
</feature>
<dbReference type="OrthoDB" id="10398456at2759"/>
<dbReference type="OMA" id="ETSPCIF"/>
<keyword evidence="3" id="KW-1185">Reference proteome</keyword>
<proteinExistence type="predicted"/>
<feature type="region of interest" description="Disordered" evidence="1">
    <location>
        <begin position="302"/>
        <end position="322"/>
    </location>
</feature>
<feature type="compositionally biased region" description="Polar residues" evidence="1">
    <location>
        <begin position="175"/>
        <end position="186"/>
    </location>
</feature>
<dbReference type="AlphaFoldDB" id="A0A7I5EA88"/>
<feature type="compositionally biased region" description="Basic and acidic residues" evidence="1">
    <location>
        <begin position="217"/>
        <end position="228"/>
    </location>
</feature>
<sequence length="351" mass="38944">MGSYASEFVLVIVCTLLIFGAQADDEDIKQALKGDEDSVETDNENSVGAEPKKELLKEVENINKGEEATNLTEDSDKGKYAVPNEKIKESSEKFKAKEKSSVKKKFKRENSVETEYTENSTRELAETSPCIFNGSGEATSQQNSGSDKPVTELTAINPAQTDTESGPGVSKESGSEVTTIQDTTYGKQVHVDPGVESERTEEPVQELARTSSGIVNENDRGTFTHEIAEQPVMKTKRSRKPGRKPKTKPGIFEVTTENTFTQDNNHGEQVTERHGEELSKSPRYYYNTYDDEDEAGRADFGVEVWDPEAPEDPHAADSHHVPDDHAVTPIDLFSLNFGIAFVIISYMFHFF</sequence>
<feature type="signal peptide" evidence="2">
    <location>
        <begin position="1"/>
        <end position="23"/>
    </location>
</feature>
<evidence type="ECO:0000256" key="2">
    <source>
        <dbReference type="SAM" id="SignalP"/>
    </source>
</evidence>